<name>A0A8J3CK62_9BURK</name>
<evidence type="ECO:0000313" key="1">
    <source>
        <dbReference type="EMBL" id="GHA68100.1"/>
    </source>
</evidence>
<sequence>MGLRRVPLHSHYTNQCGYETSAVSQLGFTPLTDELNSTHSPVYKLRIPIDAAEKDELDLFKIKLPEFQQTRQLTFYEPDSNSYSGRPKISRVLLAPIALAADVVTSPLKAIGLGFLAYAFKDGF</sequence>
<dbReference type="AlphaFoldDB" id="A0A8J3CK62"/>
<dbReference type="RefSeq" id="WP_189491408.1">
    <property type="nucleotide sequence ID" value="NZ_BMZG01000003.1"/>
</dbReference>
<dbReference type="EMBL" id="BMZG01000003">
    <property type="protein sequence ID" value="GHA68100.1"/>
    <property type="molecule type" value="Genomic_DNA"/>
</dbReference>
<dbReference type="Proteomes" id="UP000614287">
    <property type="component" value="Unassembled WGS sequence"/>
</dbReference>
<gene>
    <name evidence="1" type="ORF">GCM10009007_05910</name>
</gene>
<comment type="caution">
    <text evidence="1">The sequence shown here is derived from an EMBL/GenBank/DDBJ whole genome shotgun (WGS) entry which is preliminary data.</text>
</comment>
<reference evidence="1" key="2">
    <citation type="submission" date="2020-09" db="EMBL/GenBank/DDBJ databases">
        <authorList>
            <person name="Sun Q."/>
            <person name="Kim S."/>
        </authorList>
    </citation>
    <scope>NUCLEOTIDE SEQUENCE</scope>
    <source>
        <strain evidence="1">KCTC 32501</strain>
    </source>
</reference>
<proteinExistence type="predicted"/>
<organism evidence="1 2">
    <name type="scientific">Formosimonas limnophila</name>
    <dbReference type="NCBI Taxonomy" id="1384487"/>
    <lineage>
        <taxon>Bacteria</taxon>
        <taxon>Pseudomonadati</taxon>
        <taxon>Pseudomonadota</taxon>
        <taxon>Betaproteobacteria</taxon>
        <taxon>Burkholderiales</taxon>
        <taxon>Burkholderiaceae</taxon>
        <taxon>Formosimonas</taxon>
    </lineage>
</organism>
<reference evidence="1" key="1">
    <citation type="journal article" date="2014" name="Int. J. Syst. Evol. Microbiol.">
        <title>Complete genome sequence of Corynebacterium casei LMG S-19264T (=DSM 44701T), isolated from a smear-ripened cheese.</title>
        <authorList>
            <consortium name="US DOE Joint Genome Institute (JGI-PGF)"/>
            <person name="Walter F."/>
            <person name="Albersmeier A."/>
            <person name="Kalinowski J."/>
            <person name="Ruckert C."/>
        </authorList>
    </citation>
    <scope>NUCLEOTIDE SEQUENCE</scope>
    <source>
        <strain evidence="1">KCTC 32501</strain>
    </source>
</reference>
<accession>A0A8J3CK62</accession>
<keyword evidence="2" id="KW-1185">Reference proteome</keyword>
<protein>
    <submittedName>
        <fullName evidence="1">Uncharacterized protein</fullName>
    </submittedName>
</protein>
<evidence type="ECO:0000313" key="2">
    <source>
        <dbReference type="Proteomes" id="UP000614287"/>
    </source>
</evidence>